<gene>
    <name evidence="1" type="ORF">CFter6_2898</name>
</gene>
<protein>
    <submittedName>
        <fullName evidence="1">Uncharacterized protein</fullName>
    </submittedName>
</protein>
<accession>A0A127PD59</accession>
<sequence>MASTIGNAIVDQMTAANTKKTYAQDVVERKDGVVIPVTPYGISDRDMADMAASMNVPAPEYELMADNGSAGLMQKNVNPMSLRNPDKSTVGGYVGSMLDGAWGYAKETALFVGDALGEMPQLKIDSNGTMRFEEVPQSAPRSSLGKIVYDEKATYGEKALGVLKGVGDGLNDLISGKPEAVGGLFAGIATGGLMGVGRAQTGASSTGPATSAANRVGLRESLAMDAGIPRNIAENPSGVWGSSLDDLKQSFVMDGATVTTKTPHASSSGNAQIFTVENSATGIKEVQFSPASDVSTHTGQYYKLTNTDGSKIKIVDPNSYAPSFKPNGMPLYDKNTVYLNPQGQQVVFNPATNTWVRK</sequence>
<dbReference type="EMBL" id="CP013232">
    <property type="protein sequence ID" value="AMO95564.1"/>
    <property type="molecule type" value="Genomic_DNA"/>
</dbReference>
<dbReference type="RefSeq" id="WP_150118757.1">
    <property type="nucleotide sequence ID" value="NZ_CP013232.1"/>
</dbReference>
<evidence type="ECO:0000313" key="2">
    <source>
        <dbReference type="Proteomes" id="UP000072421"/>
    </source>
</evidence>
<dbReference type="AlphaFoldDB" id="A0A127PD59"/>
<reference evidence="1 2" key="1">
    <citation type="submission" date="2015-11" db="EMBL/GenBank/DDBJ databases">
        <title>Exploring the genomic traits of fungus-feeding bacterial genus Collimonas.</title>
        <authorList>
            <person name="Song C."/>
            <person name="Schmidt R."/>
            <person name="de Jager V."/>
            <person name="Krzyzanowska D."/>
            <person name="Jongedijk E."/>
            <person name="Cankar K."/>
            <person name="Beekwilder J."/>
            <person name="van Veen A."/>
            <person name="de Boer W."/>
            <person name="van Veen J.A."/>
            <person name="Garbeva P."/>
        </authorList>
    </citation>
    <scope>NUCLEOTIDE SEQUENCE [LARGE SCALE GENOMIC DNA]</scope>
    <source>
        <strain evidence="1 2">Ter6</strain>
    </source>
</reference>
<dbReference type="Proteomes" id="UP000072421">
    <property type="component" value="Chromosome"/>
</dbReference>
<evidence type="ECO:0000313" key="1">
    <source>
        <dbReference type="EMBL" id="AMO95564.1"/>
    </source>
</evidence>
<dbReference type="PATRIC" id="fig|158899.10.peg.2895"/>
<proteinExistence type="predicted"/>
<name>A0A127PD59_9BURK</name>
<organism evidence="1">
    <name type="scientific">Collimonas fungivorans</name>
    <dbReference type="NCBI Taxonomy" id="158899"/>
    <lineage>
        <taxon>Bacteria</taxon>
        <taxon>Pseudomonadati</taxon>
        <taxon>Pseudomonadota</taxon>
        <taxon>Betaproteobacteria</taxon>
        <taxon>Burkholderiales</taxon>
        <taxon>Oxalobacteraceae</taxon>
        <taxon>Collimonas</taxon>
    </lineage>
</organism>